<sequence length="430" mass="45970">MAARHARARAARLLGEEDGGGTVYALFLLVVGVLAGGAAVDSANAWRVREILQSTAEAAALSAAIRASEPIALDTPRRVAERIAGDGLRTARLENAWHDGSFEIGRRDPESGAFIPNQTPTDAVRVTLNRDFAHGNPEPLHFVGLFGYDPWNIQGRAVAQIRTRGALDCPAPLLSLQARADISELDLFVGICLMANAGVDYGDVPLWRTDETDKLIGKLIAEGLNLPRLDLFGLETLSRHDLEDVARTATQNIHIRDLDDIRVISDGSVYIDCDAGEVLRLGDGFVVQNAAIFSECPIRFEGEVSLRASLVVSNLFSLVRDLDELSVRPDSVLTGSPACAPGDGVKVLLFADLDAVAGIPALVSTDSPLGQYLDQTVADTGGLLHDTLDFLGSVVNPLVQDISEITTDLQLLPICLNATTLLNGDTVTLR</sequence>
<evidence type="ECO:0000313" key="5">
    <source>
        <dbReference type="Proteomes" id="UP000217448"/>
    </source>
</evidence>
<dbReference type="InterPro" id="IPR028087">
    <property type="entry name" value="Tad_N"/>
</dbReference>
<comment type="caution">
    <text evidence="4">The sequence shown here is derived from an EMBL/GenBank/DDBJ whole genome shotgun (WGS) entry which is preliminary data.</text>
</comment>
<reference evidence="4" key="1">
    <citation type="submission" date="2017-09" db="EMBL/GenBank/DDBJ databases">
        <title>Yangia sp. SAOS 153D whole genome sequencing.</title>
        <authorList>
            <person name="Verma A."/>
            <person name="Krishnamurthi S."/>
        </authorList>
    </citation>
    <scope>NUCLEOTIDE SEQUENCE [LARGE SCALE GENOMIC DNA]</scope>
    <source>
        <strain evidence="4">SAOS 153D</strain>
    </source>
</reference>
<reference evidence="3" key="3">
    <citation type="submission" date="2024-05" db="EMBL/GenBank/DDBJ databases">
        <title>Yangia mangrovi SAOS 153D genome.</title>
        <authorList>
            <person name="Verma A."/>
            <person name="Pal Y."/>
            <person name="Sundharam S."/>
            <person name="Bisht B."/>
            <person name="Srinivasan K."/>
        </authorList>
    </citation>
    <scope>NUCLEOTIDE SEQUENCE</scope>
    <source>
        <strain evidence="3">SAOS 153D</strain>
    </source>
</reference>
<feature type="transmembrane region" description="Helical" evidence="1">
    <location>
        <begin position="21"/>
        <end position="40"/>
    </location>
</feature>
<keyword evidence="1" id="KW-0472">Membrane</keyword>
<dbReference type="OrthoDB" id="7823165at2"/>
<evidence type="ECO:0000313" key="4">
    <source>
        <dbReference type="EMBL" id="PBD18666.1"/>
    </source>
</evidence>
<name>A0A2A3JTY1_9RHOB</name>
<keyword evidence="1" id="KW-0812">Transmembrane</keyword>
<feature type="domain" description="Putative Flp pilus-assembly TadG-like N-terminal" evidence="2">
    <location>
        <begin position="19"/>
        <end position="64"/>
    </location>
</feature>
<reference evidence="5" key="2">
    <citation type="submission" date="2023-07" db="EMBL/GenBank/DDBJ databases">
        <title>Yangia mangrovi SAOS 153D genome.</title>
        <authorList>
            <person name="Verma A."/>
            <person name="Pal Y."/>
            <person name="Sundharam S."/>
            <person name="Bisht B."/>
            <person name="Srinivasan K."/>
        </authorList>
    </citation>
    <scope>NUCLEOTIDE SEQUENCE [LARGE SCALE GENOMIC DNA]</scope>
    <source>
        <strain evidence="5">SAOS 153D</strain>
    </source>
</reference>
<dbReference type="EMBL" id="NTHN02000008">
    <property type="protein sequence ID" value="MCT4369901.1"/>
    <property type="molecule type" value="Genomic_DNA"/>
</dbReference>
<dbReference type="Proteomes" id="UP000217448">
    <property type="component" value="Unassembled WGS sequence"/>
</dbReference>
<keyword evidence="1" id="KW-1133">Transmembrane helix</keyword>
<evidence type="ECO:0000256" key="1">
    <source>
        <dbReference type="SAM" id="Phobius"/>
    </source>
</evidence>
<protein>
    <recommendedName>
        <fullName evidence="2">Putative Flp pilus-assembly TadG-like N-terminal domain-containing protein</fullName>
    </recommendedName>
</protein>
<organism evidence="4">
    <name type="scientific">Alloyangia mangrovi</name>
    <dbReference type="NCBI Taxonomy" id="1779329"/>
    <lineage>
        <taxon>Bacteria</taxon>
        <taxon>Pseudomonadati</taxon>
        <taxon>Pseudomonadota</taxon>
        <taxon>Alphaproteobacteria</taxon>
        <taxon>Rhodobacterales</taxon>
        <taxon>Roseobacteraceae</taxon>
        <taxon>Alloyangia</taxon>
    </lineage>
</organism>
<keyword evidence="5" id="KW-1185">Reference proteome</keyword>
<proteinExistence type="predicted"/>
<dbReference type="RefSeq" id="WP_095882722.1">
    <property type="nucleotide sequence ID" value="NZ_NTHN02000008.1"/>
</dbReference>
<accession>A0A2A3JTY1</accession>
<evidence type="ECO:0000259" key="2">
    <source>
        <dbReference type="Pfam" id="PF13400"/>
    </source>
</evidence>
<dbReference type="AlphaFoldDB" id="A0A2A3JTY1"/>
<evidence type="ECO:0000313" key="3">
    <source>
        <dbReference type="EMBL" id="MCT4369901.1"/>
    </source>
</evidence>
<dbReference type="Pfam" id="PF13400">
    <property type="entry name" value="Tad"/>
    <property type="match status" value="1"/>
</dbReference>
<gene>
    <name evidence="3" type="ORF">CLG85_005965</name>
    <name evidence="4" type="ORF">CLG85_13390</name>
</gene>
<dbReference type="EMBL" id="NTHN01000208">
    <property type="protein sequence ID" value="PBD18666.1"/>
    <property type="molecule type" value="Genomic_DNA"/>
</dbReference>